<accession>A0A1G1KRF3</accession>
<comment type="caution">
    <text evidence="1">The sequence shown here is derived from an EMBL/GenBank/DDBJ whole genome shotgun (WGS) entry which is preliminary data.</text>
</comment>
<protein>
    <submittedName>
        <fullName evidence="1">Uncharacterized protein</fullName>
    </submittedName>
</protein>
<dbReference type="AlphaFoldDB" id="A0A1G1KRF3"/>
<evidence type="ECO:0000313" key="1">
    <source>
        <dbReference type="EMBL" id="OGW95516.1"/>
    </source>
</evidence>
<name>A0A1G1KRF3_9BACT</name>
<reference evidence="1 2" key="1">
    <citation type="journal article" date="2016" name="Nat. Commun.">
        <title>Thousands of microbial genomes shed light on interconnected biogeochemical processes in an aquifer system.</title>
        <authorList>
            <person name="Anantharaman K."/>
            <person name="Brown C.T."/>
            <person name="Hug L.A."/>
            <person name="Sharon I."/>
            <person name="Castelle C.J."/>
            <person name="Probst A.J."/>
            <person name="Thomas B.C."/>
            <person name="Singh A."/>
            <person name="Wilkins M.J."/>
            <person name="Karaoz U."/>
            <person name="Brodie E.L."/>
            <person name="Williams K.H."/>
            <person name="Hubbard S.S."/>
            <person name="Banfield J.F."/>
        </authorList>
    </citation>
    <scope>NUCLEOTIDE SEQUENCE [LARGE SCALE GENOMIC DNA]</scope>
</reference>
<organism evidence="1 2">
    <name type="scientific">Candidatus Danuiimicrobium aquiferis</name>
    <dbReference type="NCBI Taxonomy" id="1801832"/>
    <lineage>
        <taxon>Bacteria</taxon>
        <taxon>Pseudomonadati</taxon>
        <taxon>Candidatus Omnitrophota</taxon>
        <taxon>Candidatus Danuiimicrobium</taxon>
    </lineage>
</organism>
<proteinExistence type="predicted"/>
<dbReference type="Proteomes" id="UP000178187">
    <property type="component" value="Unassembled WGS sequence"/>
</dbReference>
<dbReference type="EMBL" id="MHFR01000061">
    <property type="protein sequence ID" value="OGW95516.1"/>
    <property type="molecule type" value="Genomic_DNA"/>
</dbReference>
<gene>
    <name evidence="1" type="ORF">A3G33_02690</name>
</gene>
<evidence type="ECO:0000313" key="2">
    <source>
        <dbReference type="Proteomes" id="UP000178187"/>
    </source>
</evidence>
<sequence length="188" mass="21150">MSTNRLKTLLQKDHFSFTDLLPHSKSVESFFEGPQTYEDLLRGALEKGRQQGAKEAIEKIAKDIQSRLEKYIEALLGIGGIIKFAAEESNIEVKQVRAKVCFDSGSINAFFVITTSFENEVKFSKLLDEAERLFLQEENLLAETSFVNVKENEQSIDYSAVKNDYPFSLNVENVVHAIKQSASSTSKS</sequence>